<evidence type="ECO:0000256" key="1">
    <source>
        <dbReference type="SAM" id="MobiDB-lite"/>
    </source>
</evidence>
<name>A0A9P4URM9_9PEZI</name>
<organism evidence="2 3">
    <name type="scientific">Polychaeton citri CBS 116435</name>
    <dbReference type="NCBI Taxonomy" id="1314669"/>
    <lineage>
        <taxon>Eukaryota</taxon>
        <taxon>Fungi</taxon>
        <taxon>Dikarya</taxon>
        <taxon>Ascomycota</taxon>
        <taxon>Pezizomycotina</taxon>
        <taxon>Dothideomycetes</taxon>
        <taxon>Dothideomycetidae</taxon>
        <taxon>Capnodiales</taxon>
        <taxon>Capnodiaceae</taxon>
        <taxon>Polychaeton</taxon>
    </lineage>
</organism>
<accession>A0A9P4URM9</accession>
<proteinExistence type="predicted"/>
<gene>
    <name evidence="2" type="ORF">K431DRAFT_284166</name>
</gene>
<protein>
    <submittedName>
        <fullName evidence="2">Uncharacterized protein</fullName>
    </submittedName>
</protein>
<feature type="region of interest" description="Disordered" evidence="1">
    <location>
        <begin position="124"/>
        <end position="161"/>
    </location>
</feature>
<sequence>MPFVTISRGDNGQQSYLYNSPLPADNINAVNAGLQRSALSSRWTRPSVSNRVDVDDHADPRPTYPPAQSRHPLALHGEVSTSDLSDNNGPPPSIRNALRIIIPRPGAAGRSRFLIQAQSRGEFELRSEDVSPRSRPLFSSNNARDLHRQESTSPSPRAPVHSVPSVIAEVDHQDASLSSEYGLSRRQRLQLRLHDIIDAQNDFFALHTFSSYPSEALAELEVMQSNLSSGLTEYLRQYEHPLTHTVTATRARLGATPDPTDALAGEVRIILHKLVLIYERSREIAVEHALRHEQDAAAQPSTGANLHDVTRDTHELLLELLSAAHDLRRIPPRSNSRSDCASQLLLPLENASRALSVFSTSQRRELEGLSAPQTPIGRATAFQHHYPTADDPSPLQLMQAAAASIRLRVATTLPQLQAQESPSYSDQAEPLARIYVVLAERGSEREQGLIEEAGRSVFGDFEWWSTVERVEDEEEGF</sequence>
<comment type="caution">
    <text evidence="2">The sequence shown here is derived from an EMBL/GenBank/DDBJ whole genome shotgun (WGS) entry which is preliminary data.</text>
</comment>
<dbReference type="AlphaFoldDB" id="A0A9P4URM9"/>
<dbReference type="EMBL" id="MU003784">
    <property type="protein sequence ID" value="KAF2722220.1"/>
    <property type="molecule type" value="Genomic_DNA"/>
</dbReference>
<evidence type="ECO:0000313" key="2">
    <source>
        <dbReference type="EMBL" id="KAF2722220.1"/>
    </source>
</evidence>
<evidence type="ECO:0000313" key="3">
    <source>
        <dbReference type="Proteomes" id="UP000799441"/>
    </source>
</evidence>
<keyword evidence="3" id="KW-1185">Reference proteome</keyword>
<feature type="region of interest" description="Disordered" evidence="1">
    <location>
        <begin position="44"/>
        <end position="72"/>
    </location>
</feature>
<reference evidence="2" key="1">
    <citation type="journal article" date="2020" name="Stud. Mycol.">
        <title>101 Dothideomycetes genomes: a test case for predicting lifestyles and emergence of pathogens.</title>
        <authorList>
            <person name="Haridas S."/>
            <person name="Albert R."/>
            <person name="Binder M."/>
            <person name="Bloem J."/>
            <person name="Labutti K."/>
            <person name="Salamov A."/>
            <person name="Andreopoulos B."/>
            <person name="Baker S."/>
            <person name="Barry K."/>
            <person name="Bills G."/>
            <person name="Bluhm B."/>
            <person name="Cannon C."/>
            <person name="Castanera R."/>
            <person name="Culley D."/>
            <person name="Daum C."/>
            <person name="Ezra D."/>
            <person name="Gonzalez J."/>
            <person name="Henrissat B."/>
            <person name="Kuo A."/>
            <person name="Liang C."/>
            <person name="Lipzen A."/>
            <person name="Lutzoni F."/>
            <person name="Magnuson J."/>
            <person name="Mondo S."/>
            <person name="Nolan M."/>
            <person name="Ohm R."/>
            <person name="Pangilinan J."/>
            <person name="Park H.-J."/>
            <person name="Ramirez L."/>
            <person name="Alfaro M."/>
            <person name="Sun H."/>
            <person name="Tritt A."/>
            <person name="Yoshinaga Y."/>
            <person name="Zwiers L.-H."/>
            <person name="Turgeon B."/>
            <person name="Goodwin S."/>
            <person name="Spatafora J."/>
            <person name="Crous P."/>
            <person name="Grigoriev I."/>
        </authorList>
    </citation>
    <scope>NUCLEOTIDE SEQUENCE</scope>
    <source>
        <strain evidence="2">CBS 116435</strain>
    </source>
</reference>
<dbReference type="Proteomes" id="UP000799441">
    <property type="component" value="Unassembled WGS sequence"/>
</dbReference>